<dbReference type="AlphaFoldDB" id="A0A6N3BK73"/>
<organism evidence="2">
    <name type="scientific">Clostridium butyricum</name>
    <dbReference type="NCBI Taxonomy" id="1492"/>
    <lineage>
        <taxon>Bacteria</taxon>
        <taxon>Bacillati</taxon>
        <taxon>Bacillota</taxon>
        <taxon>Clostridia</taxon>
        <taxon>Eubacteriales</taxon>
        <taxon>Clostridiaceae</taxon>
        <taxon>Clostridium</taxon>
    </lineage>
</organism>
<evidence type="ECO:0000256" key="1">
    <source>
        <dbReference type="SAM" id="MobiDB-lite"/>
    </source>
</evidence>
<gene>
    <name evidence="2" type="ORF">CBLFYP62_00057</name>
</gene>
<feature type="region of interest" description="Disordered" evidence="1">
    <location>
        <begin position="35"/>
        <end position="55"/>
    </location>
</feature>
<accession>A0A6N3BK73</accession>
<feature type="compositionally biased region" description="Polar residues" evidence="1">
    <location>
        <begin position="39"/>
        <end position="55"/>
    </location>
</feature>
<protein>
    <submittedName>
        <fullName evidence="2">Uncharacterized protein</fullName>
    </submittedName>
</protein>
<dbReference type="EMBL" id="CACRTU010000012">
    <property type="protein sequence ID" value="VYU02899.1"/>
    <property type="molecule type" value="Genomic_DNA"/>
</dbReference>
<name>A0A6N3BK73_CLOBU</name>
<sequence>MGKLLNYAEQADEIVRLVMKENYSVSEAIKIVKEKATKNPDQSVPSSITKNSSKL</sequence>
<proteinExistence type="predicted"/>
<reference evidence="2" key="1">
    <citation type="submission" date="2019-11" db="EMBL/GenBank/DDBJ databases">
        <authorList>
            <person name="Feng L."/>
        </authorList>
    </citation>
    <scope>NUCLEOTIDE SEQUENCE</scope>
    <source>
        <strain evidence="2">CButyricumLFYP62</strain>
    </source>
</reference>
<evidence type="ECO:0000313" key="2">
    <source>
        <dbReference type="EMBL" id="VYU02899.1"/>
    </source>
</evidence>
<dbReference type="RefSeq" id="WP_156736483.1">
    <property type="nucleotide sequence ID" value="NZ_CACRTU010000012.1"/>
</dbReference>